<dbReference type="Proteomes" id="UP001356308">
    <property type="component" value="Unassembled WGS sequence"/>
</dbReference>
<dbReference type="EMBL" id="JAZDDG010000008">
    <property type="protein sequence ID" value="MEE1977860.1"/>
    <property type="molecule type" value="Genomic_DNA"/>
</dbReference>
<protein>
    <recommendedName>
        <fullName evidence="5">Collagen-like protein</fullName>
    </recommendedName>
</protein>
<feature type="region of interest" description="Disordered" evidence="1">
    <location>
        <begin position="29"/>
        <end position="50"/>
    </location>
</feature>
<feature type="signal peptide" evidence="2">
    <location>
        <begin position="1"/>
        <end position="25"/>
    </location>
</feature>
<feature type="compositionally biased region" description="Low complexity" evidence="1">
    <location>
        <begin position="35"/>
        <end position="50"/>
    </location>
</feature>
<dbReference type="PROSITE" id="PS51257">
    <property type="entry name" value="PROKAR_LIPOPROTEIN"/>
    <property type="match status" value="1"/>
</dbReference>
<dbReference type="RefSeq" id="WP_272652540.1">
    <property type="nucleotide sequence ID" value="NZ_JAZDDG010000008.1"/>
</dbReference>
<proteinExistence type="predicted"/>
<dbReference type="Gene3D" id="1.20.5.320">
    <property type="entry name" value="6-Phosphogluconate Dehydrogenase, domain 3"/>
    <property type="match status" value="1"/>
</dbReference>
<evidence type="ECO:0000313" key="4">
    <source>
        <dbReference type="Proteomes" id="UP001356308"/>
    </source>
</evidence>
<evidence type="ECO:0008006" key="5">
    <source>
        <dbReference type="Google" id="ProtNLM"/>
    </source>
</evidence>
<feature type="chain" id="PRO_5046159174" description="Collagen-like protein" evidence="2">
    <location>
        <begin position="26"/>
        <end position="182"/>
    </location>
</feature>
<keyword evidence="4" id="KW-1185">Reference proteome</keyword>
<comment type="caution">
    <text evidence="3">The sequence shown here is derived from an EMBL/GenBank/DDBJ whole genome shotgun (WGS) entry which is preliminary data.</text>
</comment>
<evidence type="ECO:0000256" key="1">
    <source>
        <dbReference type="SAM" id="MobiDB-lite"/>
    </source>
</evidence>
<keyword evidence="2" id="KW-0732">Signal</keyword>
<reference evidence="3 4" key="1">
    <citation type="submission" date="2024-01" db="EMBL/GenBank/DDBJ databases">
        <title>Maribacter spp. originated from different algae showed divergent polysaccharides utilization ability.</title>
        <authorList>
            <person name="Wang H."/>
            <person name="Wu Y."/>
        </authorList>
    </citation>
    <scope>NUCLEOTIDE SEQUENCE [LARGE SCALE GENOMIC DNA]</scope>
    <source>
        <strain evidence="3 4">PR1</strain>
    </source>
</reference>
<evidence type="ECO:0000313" key="3">
    <source>
        <dbReference type="EMBL" id="MEE1977860.1"/>
    </source>
</evidence>
<name>A0ABU7IY10_9FLAO</name>
<gene>
    <name evidence="3" type="ORF">V1I91_17410</name>
</gene>
<accession>A0ABU7IY10</accession>
<evidence type="ECO:0000256" key="2">
    <source>
        <dbReference type="SAM" id="SignalP"/>
    </source>
</evidence>
<sequence length="182" mass="19645">MKTSIISIKTTLVLLLGILLVSCSAEDGMDGATGPQGEQGPPGPQGEQGEASNVNVIASPWIPEEFSNNSVSYTSFTVTDEAFTSEVINSGTVLVYGRDGVNVVPIPVVFSNKTFYAVFPETLGEIIFIARTVDGTPTFFGVFTDFRYVIIPASNTVAKEGQTLDFNKMTYYEVMDHFGLAY</sequence>
<organism evidence="3 4">
    <name type="scientific">Maribacter cobaltidurans</name>
    <dbReference type="NCBI Taxonomy" id="1178778"/>
    <lineage>
        <taxon>Bacteria</taxon>
        <taxon>Pseudomonadati</taxon>
        <taxon>Bacteroidota</taxon>
        <taxon>Flavobacteriia</taxon>
        <taxon>Flavobacteriales</taxon>
        <taxon>Flavobacteriaceae</taxon>
        <taxon>Maribacter</taxon>
    </lineage>
</organism>